<evidence type="ECO:0008006" key="6">
    <source>
        <dbReference type="Google" id="ProtNLM"/>
    </source>
</evidence>
<evidence type="ECO:0000313" key="5">
    <source>
        <dbReference type="Proteomes" id="UP000183039"/>
    </source>
</evidence>
<proteinExistence type="inferred from homology"/>
<dbReference type="SUPFAM" id="SSF52799">
    <property type="entry name" value="(Phosphotyrosine protein) phosphatases II"/>
    <property type="match status" value="1"/>
</dbReference>
<evidence type="ECO:0000256" key="1">
    <source>
        <dbReference type="ARBA" id="ARBA00009580"/>
    </source>
</evidence>
<dbReference type="PANTHER" id="PTHR31126">
    <property type="entry name" value="TYROSINE-PROTEIN PHOSPHATASE"/>
    <property type="match status" value="1"/>
</dbReference>
<reference evidence="3 5" key="1">
    <citation type="submission" date="2014-12" db="EMBL/GenBank/DDBJ databases">
        <title>Draft genome sequences of 29 type strains of Enterococci.</title>
        <authorList>
            <person name="Zhong Z."/>
            <person name="Sun Z."/>
            <person name="Liu W."/>
            <person name="Zhang W."/>
            <person name="Zhang H."/>
        </authorList>
    </citation>
    <scope>NUCLEOTIDE SEQUENCE [LARGE SCALE GENOMIC DNA]</scope>
    <source>
        <strain evidence="3 5">DSM 22801</strain>
    </source>
</reference>
<evidence type="ECO:0000313" key="4">
    <source>
        <dbReference type="Proteomes" id="UP000065511"/>
    </source>
</evidence>
<dbReference type="InterPro" id="IPR029021">
    <property type="entry name" value="Prot-tyrosine_phosphatase-like"/>
</dbReference>
<sequence>MELIRKNNQMILCSQNVEAIEEIGFSTHPYNGRWQAIGQSTRTNEGLIFEDPMPKQRLYYQVITQDSKQIIAERRVNLVHSFNMRDLGGYLGVDNRPVKWSLFFRSDDLSSLDTRDRCYLEEMGIRSIVDYRSEGEKEKHPNQLISNTQTYEFSPNAKVAALASSTLKDDQEKVAQLVSLAASSKGREELVERLDEMAQQMEDLVAEPYAITAYREMLQLLEVPERLPMIQHCRGGKDRTGWGAALILFILGVSEEAIMEDYLYTKKVNTLRNQKRMAEYQQYTDDSFVLDYLYSLMDTKESYFIRALDKVKELSGDIDTYLTEYLGITEKKKQVYQQLYLASEGEK</sequence>
<dbReference type="PANTHER" id="PTHR31126:SF1">
    <property type="entry name" value="TYROSINE SPECIFIC PROTEIN PHOSPHATASES DOMAIN-CONTAINING PROTEIN"/>
    <property type="match status" value="1"/>
</dbReference>
<dbReference type="EMBL" id="JXLC01000014">
    <property type="protein sequence ID" value="OJG91432.1"/>
    <property type="molecule type" value="Genomic_DNA"/>
</dbReference>
<gene>
    <name evidence="2" type="ORF">ATZ33_09875</name>
    <name evidence="3" type="ORF">RV15_GL000709</name>
</gene>
<dbReference type="GO" id="GO:0004721">
    <property type="term" value="F:phosphoprotein phosphatase activity"/>
    <property type="evidence" value="ECO:0007669"/>
    <property type="project" value="InterPro"/>
</dbReference>
<name>A0A0S3KBK1_9ENTE</name>
<dbReference type="OrthoDB" id="1188001at2"/>
<reference evidence="2 4" key="2">
    <citation type="submission" date="2015-12" db="EMBL/GenBank/DDBJ databases">
        <authorList>
            <person name="Lauer A."/>
            <person name="Humrighouse B."/>
            <person name="Loparev V."/>
            <person name="Shewmaker P.L."/>
            <person name="Whitney A.M."/>
            <person name="McLaughlin R.W."/>
        </authorList>
    </citation>
    <scope>NUCLEOTIDE SEQUENCE [LARGE SCALE GENOMIC DNA]</scope>
    <source>
        <strain evidence="2 4">LMG 23085</strain>
    </source>
</reference>
<comment type="similarity">
    <text evidence="1">Belongs to the protein-tyrosine phosphatase family.</text>
</comment>
<dbReference type="Proteomes" id="UP000183039">
    <property type="component" value="Unassembled WGS sequence"/>
</dbReference>
<dbReference type="Proteomes" id="UP000065511">
    <property type="component" value="Chromosome"/>
</dbReference>
<dbReference type="AlphaFoldDB" id="A0A0S3KBK1"/>
<dbReference type="RefSeq" id="WP_083429160.1">
    <property type="nucleotide sequence ID" value="NZ_JXLC01000014.1"/>
</dbReference>
<dbReference type="Gene3D" id="3.90.190.10">
    <property type="entry name" value="Protein tyrosine phosphatase superfamily"/>
    <property type="match status" value="1"/>
</dbReference>
<evidence type="ECO:0000313" key="2">
    <source>
        <dbReference type="EMBL" id="ALS01667.1"/>
    </source>
</evidence>
<keyword evidence="4" id="KW-1185">Reference proteome</keyword>
<protein>
    <recommendedName>
        <fullName evidence="6">Protein-tyrosine-phosphatase</fullName>
    </recommendedName>
</protein>
<dbReference type="EMBL" id="CP013614">
    <property type="protein sequence ID" value="ALS01667.1"/>
    <property type="molecule type" value="Genomic_DNA"/>
</dbReference>
<accession>A0A0S3KBK1</accession>
<evidence type="ECO:0000313" key="3">
    <source>
        <dbReference type="EMBL" id="OJG91432.1"/>
    </source>
</evidence>
<dbReference type="InterPro" id="IPR026893">
    <property type="entry name" value="Tyr/Ser_Pase_IphP-type"/>
</dbReference>
<dbReference type="Pfam" id="PF13350">
    <property type="entry name" value="Y_phosphatase3"/>
    <property type="match status" value="1"/>
</dbReference>
<organism evidence="3 5">
    <name type="scientific">Enterococcus silesiacus</name>
    <dbReference type="NCBI Taxonomy" id="332949"/>
    <lineage>
        <taxon>Bacteria</taxon>
        <taxon>Bacillati</taxon>
        <taxon>Bacillota</taxon>
        <taxon>Bacilli</taxon>
        <taxon>Lactobacillales</taxon>
        <taxon>Enterococcaceae</taxon>
        <taxon>Enterococcus</taxon>
    </lineage>
</organism>
<dbReference type="KEGG" id="ess:ATZ33_09875"/>